<dbReference type="InterPro" id="IPR013766">
    <property type="entry name" value="Thioredoxin_domain"/>
</dbReference>
<accession>A0A1H7S730</accession>
<keyword evidence="8" id="KW-1185">Reference proteome</keyword>
<reference evidence="8" key="1">
    <citation type="submission" date="2016-10" db="EMBL/GenBank/DDBJ databases">
        <authorList>
            <person name="Varghese N."/>
            <person name="Submissions S."/>
        </authorList>
    </citation>
    <scope>NUCLEOTIDE SEQUENCE [LARGE SCALE GENOMIC DNA]</scope>
    <source>
        <strain evidence="8">Jip14</strain>
    </source>
</reference>
<comment type="similarity">
    <text evidence="1">Belongs to the SCO1/2 family.</text>
</comment>
<keyword evidence="3" id="KW-0479">Metal-binding</keyword>
<evidence type="ECO:0000256" key="2">
    <source>
        <dbReference type="ARBA" id="ARBA00023008"/>
    </source>
</evidence>
<dbReference type="GO" id="GO:0046872">
    <property type="term" value="F:metal ion binding"/>
    <property type="evidence" value="ECO:0007669"/>
    <property type="project" value="UniProtKB-KW"/>
</dbReference>
<feature type="domain" description="Thioredoxin" evidence="6">
    <location>
        <begin position="64"/>
        <end position="228"/>
    </location>
</feature>
<dbReference type="AlphaFoldDB" id="A0A1H7S730"/>
<dbReference type="CDD" id="cd02968">
    <property type="entry name" value="SCO"/>
    <property type="match status" value="1"/>
</dbReference>
<dbReference type="RefSeq" id="WP_090607528.1">
    <property type="nucleotide sequence ID" value="NZ_FNZR01000008.1"/>
</dbReference>
<evidence type="ECO:0000256" key="1">
    <source>
        <dbReference type="ARBA" id="ARBA00010996"/>
    </source>
</evidence>
<dbReference type="PANTHER" id="PTHR12151">
    <property type="entry name" value="ELECTRON TRANSPORT PROTIN SCO1/SENC FAMILY MEMBER"/>
    <property type="match status" value="1"/>
</dbReference>
<dbReference type="PANTHER" id="PTHR12151:SF25">
    <property type="entry name" value="LINALOOL DEHYDRATASE_ISOMERASE DOMAIN-CONTAINING PROTEIN"/>
    <property type="match status" value="1"/>
</dbReference>
<keyword evidence="5" id="KW-0812">Transmembrane</keyword>
<sequence length="238" mass="27292">MNTVKRKSGGLKKLIILAAILILPGFLYYLLEKKGENRYKTLPIYGEKVLTGTSSRRMGKEIPDTLFHHIPPFSLVNQQAKEIPVLANDSTVVVVNFFYSRCASFCAQMNDEMNRVAERFANNELVNFYTITVDTLYDTPEVLREYAKGYQPETKKWHFLTAGKDDVFHIARNGFLVDAVQDTTKAASFIHSASLILVDSQRRIRGYYDASQKKEVDRLIDEVKLLLVEEIREKSPYK</sequence>
<feature type="binding site" evidence="3">
    <location>
        <position position="191"/>
    </location>
    <ligand>
        <name>Cu cation</name>
        <dbReference type="ChEBI" id="CHEBI:23378"/>
    </ligand>
</feature>
<protein>
    <submittedName>
        <fullName evidence="7">Protein SCO1/2</fullName>
    </submittedName>
</protein>
<feature type="disulfide bond" description="Redox-active" evidence="4">
    <location>
        <begin position="102"/>
        <end position="106"/>
    </location>
</feature>
<evidence type="ECO:0000256" key="4">
    <source>
        <dbReference type="PIRSR" id="PIRSR603782-2"/>
    </source>
</evidence>
<name>A0A1H7S730_9SPHI</name>
<dbReference type="InterPro" id="IPR003782">
    <property type="entry name" value="SCO1/SenC"/>
</dbReference>
<dbReference type="STRING" id="332977.SAMN05421740_108126"/>
<proteinExistence type="inferred from homology"/>
<feature type="transmembrane region" description="Helical" evidence="5">
    <location>
        <begin position="14"/>
        <end position="31"/>
    </location>
</feature>
<dbReference type="OrthoDB" id="9811998at2"/>
<dbReference type="SUPFAM" id="SSF52833">
    <property type="entry name" value="Thioredoxin-like"/>
    <property type="match status" value="1"/>
</dbReference>
<evidence type="ECO:0000256" key="3">
    <source>
        <dbReference type="PIRSR" id="PIRSR603782-1"/>
    </source>
</evidence>
<dbReference type="InterPro" id="IPR036249">
    <property type="entry name" value="Thioredoxin-like_sf"/>
</dbReference>
<dbReference type="Proteomes" id="UP000198916">
    <property type="component" value="Unassembled WGS sequence"/>
</dbReference>
<keyword evidence="5" id="KW-0472">Membrane</keyword>
<dbReference type="PROSITE" id="PS51352">
    <property type="entry name" value="THIOREDOXIN_2"/>
    <property type="match status" value="1"/>
</dbReference>
<evidence type="ECO:0000259" key="6">
    <source>
        <dbReference type="PROSITE" id="PS51352"/>
    </source>
</evidence>
<feature type="binding site" evidence="3">
    <location>
        <position position="102"/>
    </location>
    <ligand>
        <name>Cu cation</name>
        <dbReference type="ChEBI" id="CHEBI:23378"/>
    </ligand>
</feature>
<organism evidence="7 8">
    <name type="scientific">Parapedobacter koreensis</name>
    <dbReference type="NCBI Taxonomy" id="332977"/>
    <lineage>
        <taxon>Bacteria</taxon>
        <taxon>Pseudomonadati</taxon>
        <taxon>Bacteroidota</taxon>
        <taxon>Sphingobacteriia</taxon>
        <taxon>Sphingobacteriales</taxon>
        <taxon>Sphingobacteriaceae</taxon>
        <taxon>Parapedobacter</taxon>
    </lineage>
</organism>
<dbReference type="Pfam" id="PF02630">
    <property type="entry name" value="SCO1-SenC"/>
    <property type="match status" value="1"/>
</dbReference>
<evidence type="ECO:0000313" key="8">
    <source>
        <dbReference type="Proteomes" id="UP000198916"/>
    </source>
</evidence>
<evidence type="ECO:0000313" key="7">
    <source>
        <dbReference type="EMBL" id="SEL68412.1"/>
    </source>
</evidence>
<dbReference type="Gene3D" id="3.40.30.10">
    <property type="entry name" value="Glutaredoxin"/>
    <property type="match status" value="1"/>
</dbReference>
<dbReference type="EMBL" id="FNZR01000008">
    <property type="protein sequence ID" value="SEL68412.1"/>
    <property type="molecule type" value="Genomic_DNA"/>
</dbReference>
<evidence type="ECO:0000256" key="5">
    <source>
        <dbReference type="SAM" id="Phobius"/>
    </source>
</evidence>
<feature type="binding site" evidence="3">
    <location>
        <position position="106"/>
    </location>
    <ligand>
        <name>Cu cation</name>
        <dbReference type="ChEBI" id="CHEBI:23378"/>
    </ligand>
</feature>
<gene>
    <name evidence="7" type="ORF">SAMN05421740_108126</name>
</gene>
<keyword evidence="4" id="KW-1015">Disulfide bond</keyword>
<keyword evidence="5" id="KW-1133">Transmembrane helix</keyword>
<keyword evidence="2 3" id="KW-0186">Copper</keyword>